<sequence>MPAQQFDKMFIALDQTNAFFSDNPYYFYNDSKSPRTPDSQSSSKTFSIFKRRNSKGSSPRVIIPEQTRLITSANLDSAATMALGSPRGSFGSLGGFSQQSFELQPLMYRQRSSNSHSETFREWLGSYNESNSTTTCSVGGVAASGNTVSAGSGGVGGGSDFDDVFCMSPSSKHHHHTLPNSNTRRHSFGNWRQTSERHHHKNTVPCSPDEVPNMMAPRPPVLSPNKYRGLHRRRAVKMIERIYRWSRIADDHSPLEQLR</sequence>
<name>A0A811U2T9_CERCA</name>
<gene>
    <name evidence="2" type="ORF">CCAP1982_LOCUS2047</name>
</gene>
<organism evidence="2 3">
    <name type="scientific">Ceratitis capitata</name>
    <name type="common">Mediterranean fruit fly</name>
    <name type="synonym">Tephritis capitata</name>
    <dbReference type="NCBI Taxonomy" id="7213"/>
    <lineage>
        <taxon>Eukaryota</taxon>
        <taxon>Metazoa</taxon>
        <taxon>Ecdysozoa</taxon>
        <taxon>Arthropoda</taxon>
        <taxon>Hexapoda</taxon>
        <taxon>Insecta</taxon>
        <taxon>Pterygota</taxon>
        <taxon>Neoptera</taxon>
        <taxon>Endopterygota</taxon>
        <taxon>Diptera</taxon>
        <taxon>Brachycera</taxon>
        <taxon>Muscomorpha</taxon>
        <taxon>Tephritoidea</taxon>
        <taxon>Tephritidae</taxon>
        <taxon>Ceratitis</taxon>
        <taxon>Ceratitis</taxon>
    </lineage>
</organism>
<reference evidence="2" key="1">
    <citation type="submission" date="2020-11" db="EMBL/GenBank/DDBJ databases">
        <authorList>
            <person name="Whitehead M."/>
        </authorList>
    </citation>
    <scope>NUCLEOTIDE SEQUENCE</scope>
    <source>
        <strain evidence="2">EGII</strain>
    </source>
</reference>
<evidence type="ECO:0000313" key="3">
    <source>
        <dbReference type="Proteomes" id="UP000606786"/>
    </source>
</evidence>
<feature type="region of interest" description="Disordered" evidence="1">
    <location>
        <begin position="194"/>
        <end position="226"/>
    </location>
</feature>
<dbReference type="AlphaFoldDB" id="A0A811U2T9"/>
<protein>
    <submittedName>
        <fullName evidence="2">(Mediterranean fruit fly) hypothetical protein</fullName>
    </submittedName>
</protein>
<keyword evidence="3" id="KW-1185">Reference proteome</keyword>
<comment type="caution">
    <text evidence="2">The sequence shown here is derived from an EMBL/GenBank/DDBJ whole genome shotgun (WGS) entry which is preliminary data.</text>
</comment>
<dbReference type="OrthoDB" id="8192811at2759"/>
<dbReference type="EMBL" id="CAJHJT010000001">
    <property type="protein sequence ID" value="CAD6993229.1"/>
    <property type="molecule type" value="Genomic_DNA"/>
</dbReference>
<accession>A0A811U2T9</accession>
<dbReference type="Proteomes" id="UP000606786">
    <property type="component" value="Unassembled WGS sequence"/>
</dbReference>
<evidence type="ECO:0000256" key="1">
    <source>
        <dbReference type="SAM" id="MobiDB-lite"/>
    </source>
</evidence>
<proteinExistence type="predicted"/>
<evidence type="ECO:0000313" key="2">
    <source>
        <dbReference type="EMBL" id="CAD6993229.1"/>
    </source>
</evidence>